<comment type="caution">
    <text evidence="3">The sequence shown here is derived from an EMBL/GenBank/DDBJ whole genome shotgun (WGS) entry which is preliminary data.</text>
</comment>
<gene>
    <name evidence="3" type="ORF">GCM10010470_64380</name>
</gene>
<reference evidence="3 4" key="1">
    <citation type="journal article" date="2019" name="Int. J. Syst. Evol. Microbiol.">
        <title>The Global Catalogue of Microorganisms (GCM) 10K type strain sequencing project: providing services to taxonomists for standard genome sequencing and annotation.</title>
        <authorList>
            <consortium name="The Broad Institute Genomics Platform"/>
            <consortium name="The Broad Institute Genome Sequencing Center for Infectious Disease"/>
            <person name="Wu L."/>
            <person name="Ma J."/>
        </authorList>
    </citation>
    <scope>NUCLEOTIDE SEQUENCE [LARGE SCALE GENOMIC DNA]</scope>
    <source>
        <strain evidence="3 4">JCM 9383</strain>
    </source>
</reference>
<sequence>MSTPQQDLEDETWTDDSEPAEAPAEPRLIELRKHRHLASMQTKVLYGIGLVLLVTLLTLVLGVGFGAFSEGFGLELLRTMLTPTLAAGATIVGTLFALERGKEE</sequence>
<feature type="region of interest" description="Disordered" evidence="1">
    <location>
        <begin position="1"/>
        <end position="22"/>
    </location>
</feature>
<dbReference type="Proteomes" id="UP001500979">
    <property type="component" value="Unassembled WGS sequence"/>
</dbReference>
<evidence type="ECO:0000256" key="2">
    <source>
        <dbReference type="SAM" id="Phobius"/>
    </source>
</evidence>
<protein>
    <submittedName>
        <fullName evidence="3">Uncharacterized protein</fullName>
    </submittedName>
</protein>
<evidence type="ECO:0000313" key="3">
    <source>
        <dbReference type="EMBL" id="GAA2820185.1"/>
    </source>
</evidence>
<evidence type="ECO:0000313" key="4">
    <source>
        <dbReference type="Proteomes" id="UP001500979"/>
    </source>
</evidence>
<feature type="compositionally biased region" description="Acidic residues" evidence="1">
    <location>
        <begin position="7"/>
        <end position="19"/>
    </location>
</feature>
<dbReference type="RefSeq" id="WP_344686148.1">
    <property type="nucleotide sequence ID" value="NZ_BAAAUX010000040.1"/>
</dbReference>
<keyword evidence="2" id="KW-0812">Transmembrane</keyword>
<keyword evidence="2" id="KW-1133">Transmembrane helix</keyword>
<proteinExistence type="predicted"/>
<accession>A0ABN3VP95</accession>
<feature type="transmembrane region" description="Helical" evidence="2">
    <location>
        <begin position="44"/>
        <end position="68"/>
    </location>
</feature>
<dbReference type="EMBL" id="BAAAUX010000040">
    <property type="protein sequence ID" value="GAA2820185.1"/>
    <property type="molecule type" value="Genomic_DNA"/>
</dbReference>
<name>A0ABN3VP95_9PSEU</name>
<evidence type="ECO:0000256" key="1">
    <source>
        <dbReference type="SAM" id="MobiDB-lite"/>
    </source>
</evidence>
<keyword evidence="2" id="KW-0472">Membrane</keyword>
<feature type="transmembrane region" description="Helical" evidence="2">
    <location>
        <begin position="80"/>
        <end position="98"/>
    </location>
</feature>
<organism evidence="3 4">
    <name type="scientific">Saccharopolyspora taberi</name>
    <dbReference type="NCBI Taxonomy" id="60895"/>
    <lineage>
        <taxon>Bacteria</taxon>
        <taxon>Bacillati</taxon>
        <taxon>Actinomycetota</taxon>
        <taxon>Actinomycetes</taxon>
        <taxon>Pseudonocardiales</taxon>
        <taxon>Pseudonocardiaceae</taxon>
        <taxon>Saccharopolyspora</taxon>
    </lineage>
</organism>
<keyword evidence="4" id="KW-1185">Reference proteome</keyword>